<proteinExistence type="predicted"/>
<evidence type="ECO:0000313" key="9">
    <source>
        <dbReference type="Proteomes" id="UP000272051"/>
    </source>
</evidence>
<comment type="caution">
    <text evidence="7">The sequence shown here is derived from an EMBL/GenBank/DDBJ whole genome shotgun (WGS) entry which is preliminary data.</text>
</comment>
<evidence type="ECO:0000256" key="4">
    <source>
        <dbReference type="ARBA" id="ARBA00023157"/>
    </source>
</evidence>
<feature type="domain" description="FAD/NAD(P)-binding" evidence="6">
    <location>
        <begin position="6"/>
        <end position="295"/>
    </location>
</feature>
<evidence type="ECO:0000313" key="7">
    <source>
        <dbReference type="EMBL" id="RLE48491.1"/>
    </source>
</evidence>
<evidence type="ECO:0000259" key="6">
    <source>
        <dbReference type="Pfam" id="PF07992"/>
    </source>
</evidence>
<dbReference type="InterPro" id="IPR008255">
    <property type="entry name" value="Pyr_nucl-diS_OxRdtase_2_AS"/>
</dbReference>
<dbReference type="GO" id="GO:0004791">
    <property type="term" value="F:thioredoxin-disulfide reductase (NADPH) activity"/>
    <property type="evidence" value="ECO:0007669"/>
    <property type="project" value="UniProtKB-EC"/>
</dbReference>
<dbReference type="EMBL" id="QMQV01000072">
    <property type="protein sequence ID" value="RLE48491.1"/>
    <property type="molecule type" value="Genomic_DNA"/>
</dbReference>
<keyword evidence="4" id="KW-1015">Disulfide bond</keyword>
<evidence type="ECO:0000256" key="1">
    <source>
        <dbReference type="ARBA" id="ARBA00022630"/>
    </source>
</evidence>
<keyword evidence="3 7" id="KW-0560">Oxidoreductase</keyword>
<dbReference type="InterPro" id="IPR023753">
    <property type="entry name" value="FAD/NAD-binding_dom"/>
</dbReference>
<dbReference type="Gene3D" id="3.50.50.60">
    <property type="entry name" value="FAD/NAD(P)-binding domain"/>
    <property type="match status" value="2"/>
</dbReference>
<dbReference type="InterPro" id="IPR050097">
    <property type="entry name" value="Ferredoxin-NADP_redctase_2"/>
</dbReference>
<keyword evidence="1" id="KW-0285">Flavoprotein</keyword>
<dbReference type="Pfam" id="PF07992">
    <property type="entry name" value="Pyr_redox_2"/>
    <property type="match status" value="1"/>
</dbReference>
<dbReference type="SUPFAM" id="SSF51905">
    <property type="entry name" value="FAD/NAD(P)-binding domain"/>
    <property type="match status" value="1"/>
</dbReference>
<name>A0A497ENH6_9CREN</name>
<accession>A0A497ENH6</accession>
<evidence type="ECO:0000256" key="5">
    <source>
        <dbReference type="ARBA" id="ARBA00023284"/>
    </source>
</evidence>
<dbReference type="GO" id="GO:0019430">
    <property type="term" value="P:removal of superoxide radicals"/>
    <property type="evidence" value="ECO:0007669"/>
    <property type="project" value="InterPro"/>
</dbReference>
<gene>
    <name evidence="7" type="primary">trxB</name>
    <name evidence="7" type="ORF">DRJ31_07125</name>
    <name evidence="8" type="ORF">DRJ33_01335</name>
</gene>
<dbReference type="Proteomes" id="UP000272051">
    <property type="component" value="Unassembled WGS sequence"/>
</dbReference>
<dbReference type="AlphaFoldDB" id="A0A497ENH6"/>
<dbReference type="PRINTS" id="PR00368">
    <property type="entry name" value="FADPNR"/>
</dbReference>
<evidence type="ECO:0000313" key="10">
    <source>
        <dbReference type="Proteomes" id="UP000278475"/>
    </source>
</evidence>
<dbReference type="EMBL" id="QMQX01000014">
    <property type="protein sequence ID" value="RLE53321.1"/>
    <property type="molecule type" value="Genomic_DNA"/>
</dbReference>
<keyword evidence="5" id="KW-0676">Redox-active center</keyword>
<dbReference type="InterPro" id="IPR005982">
    <property type="entry name" value="Thioredox_Rdtase"/>
</dbReference>
<keyword evidence="2" id="KW-0274">FAD</keyword>
<dbReference type="Proteomes" id="UP000278475">
    <property type="component" value="Unassembled WGS sequence"/>
</dbReference>
<dbReference type="NCBIfam" id="TIGR01292">
    <property type="entry name" value="TRX_reduct"/>
    <property type="match status" value="1"/>
</dbReference>
<dbReference type="PROSITE" id="PS00573">
    <property type="entry name" value="PYRIDINE_REDOX_2"/>
    <property type="match status" value="1"/>
</dbReference>
<organism evidence="7 10">
    <name type="scientific">Thermoproteota archaeon</name>
    <dbReference type="NCBI Taxonomy" id="2056631"/>
    <lineage>
        <taxon>Archaea</taxon>
        <taxon>Thermoproteota</taxon>
    </lineage>
</organism>
<evidence type="ECO:0000256" key="3">
    <source>
        <dbReference type="ARBA" id="ARBA00023002"/>
    </source>
</evidence>
<reference evidence="9 10" key="1">
    <citation type="submission" date="2018-06" db="EMBL/GenBank/DDBJ databases">
        <title>Extensive metabolic versatility and redundancy in microbially diverse, dynamic hydrothermal sediments.</title>
        <authorList>
            <person name="Dombrowski N."/>
            <person name="Teske A."/>
            <person name="Baker B.J."/>
        </authorList>
    </citation>
    <scope>NUCLEOTIDE SEQUENCE [LARGE SCALE GENOMIC DNA]</scope>
    <source>
        <strain evidence="8">B34_G17</strain>
        <strain evidence="7">B66_G16</strain>
    </source>
</reference>
<evidence type="ECO:0000313" key="8">
    <source>
        <dbReference type="EMBL" id="RLE53321.1"/>
    </source>
</evidence>
<dbReference type="EC" id="1.8.1.9" evidence="7"/>
<dbReference type="InterPro" id="IPR036188">
    <property type="entry name" value="FAD/NAD-bd_sf"/>
</dbReference>
<evidence type="ECO:0000256" key="2">
    <source>
        <dbReference type="ARBA" id="ARBA00022827"/>
    </source>
</evidence>
<dbReference type="PANTHER" id="PTHR48105">
    <property type="entry name" value="THIOREDOXIN REDUCTASE 1-RELATED-RELATED"/>
    <property type="match status" value="1"/>
</dbReference>
<dbReference type="GO" id="GO:0005737">
    <property type="term" value="C:cytoplasm"/>
    <property type="evidence" value="ECO:0007669"/>
    <property type="project" value="InterPro"/>
</dbReference>
<dbReference type="PRINTS" id="PR00469">
    <property type="entry name" value="PNDRDTASEII"/>
</dbReference>
<sequence length="314" mass="33555">MTLFVDLVVIGAGPAGLTAGIYAARAGLKVIILEALKAGGLIAENALIENYPGFPSGISGFEFANRLVEQAVKNGVEVREGEPVRDVVRLEDGRFLVKTDEGEYECYAVILATGTRRKKLGVKGEEEFRGRGVSYCAVCDGPLFRGRKVAVVGGGNTAVSEAIYLSSLASKVYLIHRRNALRAEEALQKALFNKNNVEVLWNTVVKEIVGEEKVYGVKVADINTGEVRSVDVDGVFIAIGEEPNNELAKKLGLALTEEGYVKVDLNTMETSIPGVYAAGDITGVFKQAAVAVGQGALAANSAYNRIQRVKAHHT</sequence>
<protein>
    <submittedName>
        <fullName evidence="7">Thioredoxin-disulfide reductase</fullName>
        <ecNumber evidence="7">1.8.1.9</ecNumber>
    </submittedName>
</protein>